<dbReference type="EMBL" id="JAMPKM010000002">
    <property type="protein sequence ID" value="MEP0816305.1"/>
    <property type="molecule type" value="Genomic_DNA"/>
</dbReference>
<feature type="transmembrane region" description="Helical" evidence="1">
    <location>
        <begin position="367"/>
        <end position="384"/>
    </location>
</feature>
<dbReference type="Pfam" id="PF09852">
    <property type="entry name" value="DUF2079"/>
    <property type="match status" value="1"/>
</dbReference>
<keyword evidence="1" id="KW-0472">Membrane</keyword>
<feature type="transmembrane region" description="Helical" evidence="1">
    <location>
        <begin position="137"/>
        <end position="154"/>
    </location>
</feature>
<feature type="transmembrane region" description="Helical" evidence="1">
    <location>
        <begin position="217"/>
        <end position="239"/>
    </location>
</feature>
<evidence type="ECO:0000313" key="2">
    <source>
        <dbReference type="EMBL" id="MEP0816305.1"/>
    </source>
</evidence>
<name>A0ABV0J587_9CYAN</name>
<dbReference type="InterPro" id="IPR018650">
    <property type="entry name" value="STSV1_Orf64"/>
</dbReference>
<proteinExistence type="predicted"/>
<feature type="transmembrane region" description="Helical" evidence="1">
    <location>
        <begin position="109"/>
        <end position="130"/>
    </location>
</feature>
<sequence length="543" mass="61284">MLQQWQKQPELRWVGGMAIAFFVVLSAIALHRYYNFYPTYVAFDQGIFNQVFWNGLHGRFFQSSLSSTLSAAVTQDGQVPEVFYHRLGQHFTPALLIWLPIYALFPSPALLSVLQVALMTAAGLVLYALARQYHNPPLAGMITASFYGAAAVIGPTVANFHDLCQIPLFIFGMLLAMEKRWWWLFWLLAGLTLLVREDAGVVLFSVGFYLGVSRRHLRAGLGVCALSVAYILLVTNWAMPLFSPDISRRFMVEQFGHFVGNQEASSLQVIGAIATQPLRLIQEIITPVDRTISYLLAHWLPLAFVPAVAPAAWLVAGFPLLQNFMRQDPTALSIDLRYALTVIPGFFYGAVLWWAKHPGAFTRRFRRFWIFCLSMSLILTIVSNPNRALSFLIPDSFRPWVYSAPQAQWQRAAAIRGLMAQIPTDASVSATTHIVPHLSNRREIVRFPALQVRNDARAVVSVDYVILDFQQLRQYQVVFDDDRLLLKTMVPVVDRLLGDRSYGLIGFRDGVLLMQRNASSDAIATTAWSSFRQELEPILRQPD</sequence>
<keyword evidence="1" id="KW-0812">Transmembrane</keyword>
<accession>A0ABV0J587</accession>
<comment type="caution">
    <text evidence="2">The sequence shown here is derived from an EMBL/GenBank/DDBJ whole genome shotgun (WGS) entry which is preliminary data.</text>
</comment>
<gene>
    <name evidence="2" type="ORF">NC998_04255</name>
</gene>
<feature type="transmembrane region" description="Helical" evidence="1">
    <location>
        <begin position="184"/>
        <end position="211"/>
    </location>
</feature>
<reference evidence="2 3" key="1">
    <citation type="submission" date="2022-04" db="EMBL/GenBank/DDBJ databases">
        <title>Positive selection, recombination, and allopatry shape intraspecific diversity of widespread and dominant cyanobacteria.</title>
        <authorList>
            <person name="Wei J."/>
            <person name="Shu W."/>
            <person name="Hu C."/>
        </authorList>
    </citation>
    <scope>NUCLEOTIDE SEQUENCE [LARGE SCALE GENOMIC DNA]</scope>
    <source>
        <strain evidence="2 3">GB2-A4</strain>
    </source>
</reference>
<organism evidence="2 3">
    <name type="scientific">Trichocoleus desertorum GB2-A4</name>
    <dbReference type="NCBI Taxonomy" id="2933944"/>
    <lineage>
        <taxon>Bacteria</taxon>
        <taxon>Bacillati</taxon>
        <taxon>Cyanobacteriota</taxon>
        <taxon>Cyanophyceae</taxon>
        <taxon>Leptolyngbyales</taxon>
        <taxon>Trichocoleusaceae</taxon>
        <taxon>Trichocoleus</taxon>
    </lineage>
</organism>
<protein>
    <submittedName>
        <fullName evidence="2">DUF2079 domain-containing protein</fullName>
    </submittedName>
</protein>
<feature type="transmembrane region" description="Helical" evidence="1">
    <location>
        <begin position="294"/>
        <end position="316"/>
    </location>
</feature>
<keyword evidence="1" id="KW-1133">Transmembrane helix</keyword>
<feature type="transmembrane region" description="Helical" evidence="1">
    <location>
        <begin position="12"/>
        <end position="34"/>
    </location>
</feature>
<keyword evidence="3" id="KW-1185">Reference proteome</keyword>
<evidence type="ECO:0000313" key="3">
    <source>
        <dbReference type="Proteomes" id="UP001464891"/>
    </source>
</evidence>
<feature type="transmembrane region" description="Helical" evidence="1">
    <location>
        <begin position="336"/>
        <end position="355"/>
    </location>
</feature>
<dbReference type="Proteomes" id="UP001464891">
    <property type="component" value="Unassembled WGS sequence"/>
</dbReference>
<evidence type="ECO:0000256" key="1">
    <source>
        <dbReference type="SAM" id="Phobius"/>
    </source>
</evidence>
<dbReference type="RefSeq" id="WP_190433586.1">
    <property type="nucleotide sequence ID" value="NZ_JAMPKM010000002.1"/>
</dbReference>